<keyword evidence="6" id="KW-0946">Virion</keyword>
<evidence type="ECO:0000256" key="7">
    <source>
        <dbReference type="ARBA" id="ARBA00023163"/>
    </source>
</evidence>
<proteinExistence type="predicted"/>
<name>A0A6C0BW75_9ZZZZ</name>
<evidence type="ECO:0000256" key="8">
    <source>
        <dbReference type="SAM" id="MobiDB-lite"/>
    </source>
</evidence>
<organism evidence="10">
    <name type="scientific">viral metagenome</name>
    <dbReference type="NCBI Taxonomy" id="1070528"/>
    <lineage>
        <taxon>unclassified sequences</taxon>
        <taxon>metagenomes</taxon>
        <taxon>organismal metagenomes</taxon>
    </lineage>
</organism>
<dbReference type="GO" id="GO:0016740">
    <property type="term" value="F:transferase activity"/>
    <property type="evidence" value="ECO:0007669"/>
    <property type="project" value="UniProtKB-KW"/>
</dbReference>
<keyword evidence="3" id="KW-0808">Transferase</keyword>
<evidence type="ECO:0000256" key="4">
    <source>
        <dbReference type="ARBA" id="ARBA00022741"/>
    </source>
</evidence>
<evidence type="ECO:0000256" key="2">
    <source>
        <dbReference type="ARBA" id="ARBA00022664"/>
    </source>
</evidence>
<keyword evidence="4" id="KW-0547">Nucleotide-binding</keyword>
<dbReference type="CDD" id="cd20921">
    <property type="entry name" value="polyA_pol_Pycodna"/>
    <property type="match status" value="1"/>
</dbReference>
<evidence type="ECO:0000259" key="9">
    <source>
        <dbReference type="Pfam" id="PF19244"/>
    </source>
</evidence>
<dbReference type="Pfam" id="PF19244">
    <property type="entry name" value="Poly_A_pol_cat"/>
    <property type="match status" value="1"/>
</dbReference>
<evidence type="ECO:0000313" key="10">
    <source>
        <dbReference type="EMBL" id="QHS96021.1"/>
    </source>
</evidence>
<accession>A0A6C0BW75</accession>
<keyword evidence="5" id="KW-0067">ATP-binding</keyword>
<dbReference type="InterPro" id="IPR045355">
    <property type="entry name" value="PolyA_pol_cat_su"/>
</dbReference>
<reference evidence="10" key="1">
    <citation type="journal article" date="2020" name="Nature">
        <title>Giant virus diversity and host interactions through global metagenomics.</title>
        <authorList>
            <person name="Schulz F."/>
            <person name="Roux S."/>
            <person name="Paez-Espino D."/>
            <person name="Jungbluth S."/>
            <person name="Walsh D.A."/>
            <person name="Denef V.J."/>
            <person name="McMahon K.D."/>
            <person name="Konstantinidis K.T."/>
            <person name="Eloe-Fadrosh E.A."/>
            <person name="Kyrpides N.C."/>
            <person name="Woyke T."/>
        </authorList>
    </citation>
    <scope>NUCLEOTIDE SEQUENCE</scope>
    <source>
        <strain evidence="10">GVMAG-M-3300019093-7</strain>
    </source>
</reference>
<sequence length="480" mass="56093">MNKLCDKNMSFEDCELVILRSAVDKAEHIVRKKAINSPDITKILTIVENFIKKKSLICYGGTAINNILPKQQQFYDRDIEIPDYDFFSPNALNDAKELTDLYFKAGITEVEAKSGVHHGTYKVFVNFIPIADITLLHVDLYKSIKRESISVGGILYAPPNFLRMSMYLELSRPAGDISRWEKILKRLTLLNKYYPLETENCNKIDFQREMYDDKKEAKIYENVKNTLVNQSVVFFGGYAMSMYAKYMPKEIHHQVKKIPDFDVISEDAELTAEIVVERLKDIDVNNARFVVNDAVGDVIPKNYQIMIGKDTIAFIYEPIACHSYNQITVRGQKIKIATIDTMLSYYLAFVYAEKKYYNVDRILCMANYLFELQQKNRLSQKGLLKRFNILCYGHQKTIEEIRSDKAQKFRELKQDRSDKEFQERFLSYRPADIKIARVKTNNYGKLKHKYVKTLRGQNMKHGKNGKNKKTRRQKKRGFFF</sequence>
<dbReference type="GO" id="GO:0006397">
    <property type="term" value="P:mRNA processing"/>
    <property type="evidence" value="ECO:0007669"/>
    <property type="project" value="UniProtKB-KW"/>
</dbReference>
<comment type="subcellular location">
    <subcellularLocation>
        <location evidence="1">Virion</location>
    </subcellularLocation>
</comment>
<keyword evidence="7" id="KW-0804">Transcription</keyword>
<dbReference type="AlphaFoldDB" id="A0A6C0BW75"/>
<evidence type="ECO:0000256" key="1">
    <source>
        <dbReference type="ARBA" id="ARBA00004328"/>
    </source>
</evidence>
<evidence type="ECO:0000256" key="5">
    <source>
        <dbReference type="ARBA" id="ARBA00022840"/>
    </source>
</evidence>
<keyword evidence="2" id="KW-0507">mRNA processing</keyword>
<dbReference type="GO" id="GO:0044423">
    <property type="term" value="C:virion component"/>
    <property type="evidence" value="ECO:0007669"/>
    <property type="project" value="UniProtKB-KW"/>
</dbReference>
<feature type="region of interest" description="Disordered" evidence="8">
    <location>
        <begin position="458"/>
        <end position="480"/>
    </location>
</feature>
<evidence type="ECO:0000256" key="6">
    <source>
        <dbReference type="ARBA" id="ARBA00022844"/>
    </source>
</evidence>
<feature type="domain" description="Poly(A) polymerase catalytic subunit" evidence="9">
    <location>
        <begin position="46"/>
        <end position="174"/>
    </location>
</feature>
<dbReference type="GO" id="GO:0005524">
    <property type="term" value="F:ATP binding"/>
    <property type="evidence" value="ECO:0007669"/>
    <property type="project" value="UniProtKB-KW"/>
</dbReference>
<evidence type="ECO:0000256" key="3">
    <source>
        <dbReference type="ARBA" id="ARBA00022679"/>
    </source>
</evidence>
<protein>
    <recommendedName>
        <fullName evidence="9">Poly(A) polymerase catalytic subunit domain-containing protein</fullName>
    </recommendedName>
</protein>
<dbReference type="EMBL" id="MN739262">
    <property type="protein sequence ID" value="QHS96021.1"/>
    <property type="molecule type" value="Genomic_DNA"/>
</dbReference>